<keyword evidence="1" id="KW-0229">DNA integration</keyword>
<dbReference type="PANTHER" id="PTHR30461:SF23">
    <property type="entry name" value="DNA RECOMBINASE-RELATED"/>
    <property type="match status" value="1"/>
</dbReference>
<dbReference type="InterPro" id="IPR038109">
    <property type="entry name" value="DNA_bind_recomb_sf"/>
</dbReference>
<dbReference type="SUPFAM" id="SSF53041">
    <property type="entry name" value="Resolvase-like"/>
    <property type="match status" value="1"/>
</dbReference>
<reference evidence="9 10" key="1">
    <citation type="journal article" date="2020" name="Mol. Biol. Evol.">
        <title>Life and death of selfish genes: comparative genomics reveals the dynamic evolution of cytoplasmic incompatibility.</title>
        <authorList>
            <person name="Martinez J."/>
            <person name="Klasson L."/>
            <person name="Welch J."/>
            <person name="Jiggins F.M."/>
        </authorList>
    </citation>
    <scope>NUCLEOTIDE SEQUENCE [LARGE SCALE GENOMIC DNA]</scope>
    <source>
        <strain evidence="9">WNik</strain>
    </source>
</reference>
<dbReference type="AlphaFoldDB" id="A0A7G5CDB5"/>
<dbReference type="EMBL" id="CP050530">
    <property type="protein sequence ID" value="QMV47199.1"/>
    <property type="molecule type" value="Genomic_DNA"/>
</dbReference>
<dbReference type="RefSeq" id="WP_182182970.1">
    <property type="nucleotide sequence ID" value="NZ_CP050530.1"/>
</dbReference>
<dbReference type="InterPro" id="IPR025827">
    <property type="entry name" value="Zn_ribbon_recom_dom"/>
</dbReference>
<accession>A0A7G5CDB5</accession>
<dbReference type="PANTHER" id="PTHR30461">
    <property type="entry name" value="DNA-INVERTASE FROM LAMBDOID PROPHAGE"/>
    <property type="match status" value="1"/>
</dbReference>
<dbReference type="Pfam" id="PF07508">
    <property type="entry name" value="Recombinase"/>
    <property type="match status" value="1"/>
</dbReference>
<dbReference type="InterPro" id="IPR006118">
    <property type="entry name" value="Recombinase_CS"/>
</dbReference>
<evidence type="ECO:0000256" key="5">
    <source>
        <dbReference type="PROSITE-ProRule" id="PRU10137"/>
    </source>
</evidence>
<sequence>MVTVSLYARVSSRQQAQENTIESQIVELERRISSDGHELLDERRFVDNGYSGSNLERPSLESLRDRVAEGKIDKIYIHSPDRLSRKSAYQALLLEEFRKAGSEVIFLNHKFEDNPESNMFLGIQGLVAEYERAKIMERNRRGKLHAAKTGRISVMSNAPYGYRYIAKHVGEGSAQFEINQEEADVVCKIFNWVGQERISINEVIRRLSEISVITQTGKDRWKRSTIWKMLRNPAYIGQAAYGKTKACSKPQVRKSKKGTCGKLKNGHFSNDKENWVYVPVPKIINDNLFDSVQAQLVENRQRARARQRKETYLLQGLMVCQRCQYTYCGTNHVHKKSTYYYYRCSGTNSSKFNGNKICDNKSIRTDILDGVIWEEVKSILKELDRIANEYQRRLSENKKPLHNQTREKQESKLRLSIKKFIDSYAKGFISQEEFEPRITTMKQHLKEIEEEKEKVLDQKKLQQELSLVTDSLKNFSSSVESKLDLVDWQTKQNIIRMLIHQIEINHNHLYIVFRIKSLANFDQNMHNRIMQCCTSRTDTGIQKKEWCHPSPLGVIPVLDTGLLFQ</sequence>
<dbReference type="GO" id="GO:0003677">
    <property type="term" value="F:DNA binding"/>
    <property type="evidence" value="ECO:0007669"/>
    <property type="project" value="UniProtKB-KW"/>
</dbReference>
<evidence type="ECO:0000256" key="2">
    <source>
        <dbReference type="ARBA" id="ARBA00023125"/>
    </source>
</evidence>
<feature type="domain" description="Resolvase/invertase-type recombinase catalytic" evidence="7">
    <location>
        <begin position="3"/>
        <end position="150"/>
    </location>
</feature>
<evidence type="ECO:0000313" key="9">
    <source>
        <dbReference type="EMBL" id="QMV47199.1"/>
    </source>
</evidence>
<feature type="domain" description="Recombinase" evidence="8">
    <location>
        <begin position="159"/>
        <end position="302"/>
    </location>
</feature>
<dbReference type="InterPro" id="IPR006119">
    <property type="entry name" value="Resolv_N"/>
</dbReference>
<proteinExistence type="predicted"/>
<dbReference type="Gene3D" id="3.90.1750.20">
    <property type="entry name" value="Putative Large Serine Recombinase, Chain B, Domain 2"/>
    <property type="match status" value="1"/>
</dbReference>
<dbReference type="SMART" id="SM00857">
    <property type="entry name" value="Resolvase"/>
    <property type="match status" value="1"/>
</dbReference>
<evidence type="ECO:0000259" key="8">
    <source>
        <dbReference type="PROSITE" id="PS51737"/>
    </source>
</evidence>
<name>A0A7G5CDB5_WOLPI</name>
<keyword evidence="6" id="KW-0175">Coiled coil</keyword>
<dbReference type="Pfam" id="PF13408">
    <property type="entry name" value="Zn_ribbon_recom"/>
    <property type="match status" value="1"/>
</dbReference>
<dbReference type="PROSITE" id="PS51737">
    <property type="entry name" value="RECOMBINASE_DNA_BIND"/>
    <property type="match status" value="1"/>
</dbReference>
<dbReference type="InterPro" id="IPR050639">
    <property type="entry name" value="SSR_resolvase"/>
</dbReference>
<feature type="active site" description="O-(5'-phospho-DNA)-serine intermediate" evidence="4 5">
    <location>
        <position position="11"/>
    </location>
</feature>
<organism evidence="9 10">
    <name type="scientific">Wolbachia pipientis</name>
    <dbReference type="NCBI Taxonomy" id="955"/>
    <lineage>
        <taxon>Bacteria</taxon>
        <taxon>Pseudomonadati</taxon>
        <taxon>Pseudomonadota</taxon>
        <taxon>Alphaproteobacteria</taxon>
        <taxon>Rickettsiales</taxon>
        <taxon>Anaplasmataceae</taxon>
        <taxon>Wolbachieae</taxon>
        <taxon>Wolbachia</taxon>
    </lineage>
</organism>
<dbReference type="InterPro" id="IPR011109">
    <property type="entry name" value="DNA_bind_recombinase_dom"/>
</dbReference>
<keyword evidence="2" id="KW-0238">DNA-binding</keyword>
<evidence type="ECO:0000256" key="4">
    <source>
        <dbReference type="PIRSR" id="PIRSR606118-50"/>
    </source>
</evidence>
<evidence type="ECO:0000256" key="6">
    <source>
        <dbReference type="SAM" id="Coils"/>
    </source>
</evidence>
<keyword evidence="3" id="KW-0233">DNA recombination</keyword>
<dbReference type="GO" id="GO:0015074">
    <property type="term" value="P:DNA integration"/>
    <property type="evidence" value="ECO:0007669"/>
    <property type="project" value="UniProtKB-KW"/>
</dbReference>
<evidence type="ECO:0000256" key="3">
    <source>
        <dbReference type="ARBA" id="ARBA00023172"/>
    </source>
</evidence>
<dbReference type="PROSITE" id="PS51736">
    <property type="entry name" value="RECOMBINASES_3"/>
    <property type="match status" value="1"/>
</dbReference>
<dbReference type="Gene3D" id="3.40.50.1390">
    <property type="entry name" value="Resolvase, N-terminal catalytic domain"/>
    <property type="match status" value="1"/>
</dbReference>
<evidence type="ECO:0000259" key="7">
    <source>
        <dbReference type="PROSITE" id="PS51736"/>
    </source>
</evidence>
<gene>
    <name evidence="9" type="ORF">HC356_04130</name>
</gene>
<feature type="coiled-coil region" evidence="6">
    <location>
        <begin position="438"/>
        <end position="465"/>
    </location>
</feature>
<dbReference type="Proteomes" id="UP000515596">
    <property type="component" value="Chromosome"/>
</dbReference>
<dbReference type="CDD" id="cd00338">
    <property type="entry name" value="Ser_Recombinase"/>
    <property type="match status" value="1"/>
</dbReference>
<dbReference type="PROSITE" id="PS00397">
    <property type="entry name" value="RECOMBINASES_1"/>
    <property type="match status" value="1"/>
</dbReference>
<dbReference type="InterPro" id="IPR036162">
    <property type="entry name" value="Resolvase-like_N_sf"/>
</dbReference>
<dbReference type="GO" id="GO:0000150">
    <property type="term" value="F:DNA strand exchange activity"/>
    <property type="evidence" value="ECO:0007669"/>
    <property type="project" value="InterPro"/>
</dbReference>
<evidence type="ECO:0000256" key="1">
    <source>
        <dbReference type="ARBA" id="ARBA00022908"/>
    </source>
</evidence>
<evidence type="ECO:0000313" key="10">
    <source>
        <dbReference type="Proteomes" id="UP000515596"/>
    </source>
</evidence>
<protein>
    <submittedName>
        <fullName evidence="9">Recombinase family protein</fullName>
    </submittedName>
</protein>
<dbReference type="Pfam" id="PF00239">
    <property type="entry name" value="Resolvase"/>
    <property type="match status" value="1"/>
</dbReference>